<proteinExistence type="predicted"/>
<dbReference type="EMBL" id="CP010086">
    <property type="protein sequence ID" value="AJG98837.1"/>
    <property type="molecule type" value="Genomic_DNA"/>
</dbReference>
<dbReference type="KEGG" id="cbei:LF65_02251"/>
<reference evidence="2" key="1">
    <citation type="submission" date="2014-12" db="EMBL/GenBank/DDBJ databases">
        <title>Genome sequence of Clostridium beijerinckii strain 59B.</title>
        <authorList>
            <person name="Little G.T."/>
            <person name="Minton N.P."/>
        </authorList>
    </citation>
    <scope>NUCLEOTIDE SEQUENCE [LARGE SCALE GENOMIC DNA]</scope>
    <source>
        <strain evidence="2">59B</strain>
    </source>
</reference>
<dbReference type="AlphaFoldDB" id="A0A0B5QLH9"/>
<dbReference type="STRING" id="1520.LF65_02251"/>
<gene>
    <name evidence="1" type="ORF">LF65_02251</name>
</gene>
<dbReference type="RefSeq" id="WP_041896124.1">
    <property type="nucleotide sequence ID" value="NZ_CP010086.2"/>
</dbReference>
<sequence length="61" mass="6888">MIDIINLIISIKASDIYLDDMTGTLTIEAAVKEAQRKMQRSLNKVKGLHEIIKCLRGEDDD</sequence>
<dbReference type="Proteomes" id="UP000031866">
    <property type="component" value="Chromosome"/>
</dbReference>
<organism evidence="1 2">
    <name type="scientific">Clostridium beijerinckii</name>
    <name type="common">Clostridium MP</name>
    <dbReference type="NCBI Taxonomy" id="1520"/>
    <lineage>
        <taxon>Bacteria</taxon>
        <taxon>Bacillati</taxon>
        <taxon>Bacillota</taxon>
        <taxon>Clostridia</taxon>
        <taxon>Eubacteriales</taxon>
        <taxon>Clostridiaceae</taxon>
        <taxon>Clostridium</taxon>
    </lineage>
</organism>
<evidence type="ECO:0000313" key="2">
    <source>
        <dbReference type="Proteomes" id="UP000031866"/>
    </source>
</evidence>
<protein>
    <submittedName>
        <fullName evidence="1">Uncharacterized protein</fullName>
    </submittedName>
</protein>
<evidence type="ECO:0000313" key="1">
    <source>
        <dbReference type="EMBL" id="AJG98837.1"/>
    </source>
</evidence>
<name>A0A0B5QLH9_CLOBE</name>
<accession>A0A0B5QLH9</accession>